<dbReference type="RefSeq" id="WP_345585048.1">
    <property type="nucleotide sequence ID" value="NZ_BAABJG010000002.1"/>
</dbReference>
<comment type="caution">
    <text evidence="1">The sequence shown here is derived from an EMBL/GenBank/DDBJ whole genome shotgun (WGS) entry which is preliminary data.</text>
</comment>
<evidence type="ECO:0000313" key="1">
    <source>
        <dbReference type="EMBL" id="MFD1225532.1"/>
    </source>
</evidence>
<dbReference type="EMBL" id="JBHTLU010000065">
    <property type="protein sequence ID" value="MFD1225532.1"/>
    <property type="molecule type" value="Genomic_DNA"/>
</dbReference>
<gene>
    <name evidence="1" type="ORF">ACFQ4B_36190</name>
</gene>
<dbReference type="Proteomes" id="UP001597180">
    <property type="component" value="Unassembled WGS sequence"/>
</dbReference>
<dbReference type="InterPro" id="IPR049254">
    <property type="entry name" value="Phage_tail_terminator"/>
</dbReference>
<proteinExistence type="predicted"/>
<evidence type="ECO:0000313" key="2">
    <source>
        <dbReference type="Proteomes" id="UP001597180"/>
    </source>
</evidence>
<name>A0ABW3UYI9_9BACL</name>
<accession>A0ABW3UYI9</accession>
<organism evidence="1 2">
    <name type="scientific">Paenibacillus vulneris</name>
    <dbReference type="NCBI Taxonomy" id="1133364"/>
    <lineage>
        <taxon>Bacteria</taxon>
        <taxon>Bacillati</taxon>
        <taxon>Bacillota</taxon>
        <taxon>Bacilli</taxon>
        <taxon>Bacillales</taxon>
        <taxon>Paenibacillaceae</taxon>
        <taxon>Paenibacillus</taxon>
    </lineage>
</organism>
<sequence length="141" mass="16951">MTNEDVKNGILKQLDALGLDIPLYDERIKQGFQEPAFFVLLLNSNQTREVDRRYRRKLLFDIHYFPDPISPVKVACNSVAEQLYEFLEYIEWDGNRYRGFDMHHEIVDDVLHFFISFEVFMIKQKPVEVKMQHLKQEERLI</sequence>
<protein>
    <submittedName>
        <fullName evidence="1">DUF6838 family protein</fullName>
    </submittedName>
</protein>
<dbReference type="Pfam" id="PF20765">
    <property type="entry name" value="Phage_tail_terminator_8"/>
    <property type="match status" value="1"/>
</dbReference>
<reference evidence="2" key="1">
    <citation type="journal article" date="2019" name="Int. J. Syst. Evol. Microbiol.">
        <title>The Global Catalogue of Microorganisms (GCM) 10K type strain sequencing project: providing services to taxonomists for standard genome sequencing and annotation.</title>
        <authorList>
            <consortium name="The Broad Institute Genomics Platform"/>
            <consortium name="The Broad Institute Genome Sequencing Center for Infectious Disease"/>
            <person name="Wu L."/>
            <person name="Ma J."/>
        </authorList>
    </citation>
    <scope>NUCLEOTIDE SEQUENCE [LARGE SCALE GENOMIC DNA]</scope>
    <source>
        <strain evidence="2">CCUG 53270</strain>
    </source>
</reference>
<keyword evidence="2" id="KW-1185">Reference proteome</keyword>